<dbReference type="InterPro" id="IPR001086">
    <property type="entry name" value="Preph_deHydtase"/>
</dbReference>
<comment type="catalytic activity">
    <reaction evidence="7">
        <text>prephenate + H(+) = 3-phenylpyruvate + CO2 + H2O</text>
        <dbReference type="Rhea" id="RHEA:21648"/>
        <dbReference type="ChEBI" id="CHEBI:15377"/>
        <dbReference type="ChEBI" id="CHEBI:15378"/>
        <dbReference type="ChEBI" id="CHEBI:16526"/>
        <dbReference type="ChEBI" id="CHEBI:18005"/>
        <dbReference type="ChEBI" id="CHEBI:29934"/>
        <dbReference type="EC" id="4.2.1.51"/>
    </reaction>
</comment>
<sequence length="324" mass="35194">MMPSMTPGLGANTLLQPIVAFLGPVGSFSHQAAIECFGSSNNTLNAEISFNNAFSAVQSQEADYAIIPLENSSNGAVVQTLDLLADRENLYPDIIVSGEYYLSVHHCLLMKNALDGHGNTSEPNPEVSKFYSHPQVWGQCTKFLSAYSGVEKQDASSTSKAAEIVSKDNDPRSAAIGSELAGSINGLRVVKANIEDDPSNATRFLILQNLKSNRTQAVKPPQKTQSCSDPGSKCKSLITFMVDHTSPGALADALHVFKKYGLNLTSINSRPGGVKAWQYVFLVECQRVCGVHDDHVVEKVIDELRDITQTCRNLGSWEDQLMEK</sequence>
<proteinExistence type="predicted"/>
<dbReference type="FunFam" id="3.40.190.10:FF:000034">
    <property type="entry name" value="Chorismate mutase/prephenate dehydratase"/>
    <property type="match status" value="1"/>
</dbReference>
<protein>
    <recommendedName>
        <fullName evidence="2">prephenate dehydratase</fullName>
        <ecNumber evidence="2">4.2.1.51</ecNumber>
    </recommendedName>
</protein>
<dbReference type="GO" id="GO:0009094">
    <property type="term" value="P:L-phenylalanine biosynthetic process"/>
    <property type="evidence" value="ECO:0007669"/>
    <property type="project" value="UniProtKB-UniPathway"/>
</dbReference>
<dbReference type="PIRSF" id="PIRSF001500">
    <property type="entry name" value="Chor_mut_pdt_Ppr"/>
    <property type="match status" value="1"/>
</dbReference>
<dbReference type="InterPro" id="IPR002912">
    <property type="entry name" value="ACT_dom"/>
</dbReference>
<dbReference type="GO" id="GO:0005737">
    <property type="term" value="C:cytoplasm"/>
    <property type="evidence" value="ECO:0007669"/>
    <property type="project" value="TreeGrafter"/>
</dbReference>
<keyword evidence="4" id="KW-0057">Aromatic amino acid biosynthesis</keyword>
<gene>
    <name evidence="10" type="ORF">H103_04681</name>
</gene>
<evidence type="ECO:0000256" key="2">
    <source>
        <dbReference type="ARBA" id="ARBA00013147"/>
    </source>
</evidence>
<evidence type="ECO:0000256" key="4">
    <source>
        <dbReference type="ARBA" id="ARBA00023141"/>
    </source>
</evidence>
<dbReference type="SUPFAM" id="SSF55021">
    <property type="entry name" value="ACT-like"/>
    <property type="match status" value="1"/>
</dbReference>
<dbReference type="Proteomes" id="UP000023758">
    <property type="component" value="Unassembled WGS sequence"/>
</dbReference>
<comment type="pathway">
    <text evidence="1">Amino-acid biosynthesis; L-phenylalanine biosynthesis; phenylpyruvate from prephenate: step 1/1.</text>
</comment>
<dbReference type="AlphaFoldDB" id="A0A022W1G2"/>
<dbReference type="EMBL" id="KK207855">
    <property type="protein sequence ID" value="EZF52275.1"/>
    <property type="molecule type" value="Genomic_DNA"/>
</dbReference>
<keyword evidence="6" id="KW-0456">Lyase</keyword>
<reference evidence="10" key="1">
    <citation type="submission" date="2014-02" db="EMBL/GenBank/DDBJ databases">
        <title>The Genome Sequence of Trichophyton rubrum (morphotype fischeri) CBS 288.86.</title>
        <authorList>
            <consortium name="The Broad Institute Genomics Platform"/>
            <person name="Cuomo C.A."/>
            <person name="White T.C."/>
            <person name="Graser Y."/>
            <person name="Martinez-Rossi N."/>
            <person name="Heitman J."/>
            <person name="Young S.K."/>
            <person name="Zeng Q."/>
            <person name="Gargeya S."/>
            <person name="Abouelleil A."/>
            <person name="Alvarado L."/>
            <person name="Chapman S.B."/>
            <person name="Gainer-Dewar J."/>
            <person name="Goldberg J."/>
            <person name="Griggs A."/>
            <person name="Gujja S."/>
            <person name="Hansen M."/>
            <person name="Howarth C."/>
            <person name="Imamovic A."/>
            <person name="Larimer J."/>
            <person name="Martinez D."/>
            <person name="Murphy C."/>
            <person name="Pearson M.D."/>
            <person name="Persinoti G."/>
            <person name="Poon T."/>
            <person name="Priest M."/>
            <person name="Roberts A.D."/>
            <person name="Saif S."/>
            <person name="Shea T.D."/>
            <person name="Sykes S.N."/>
            <person name="Wortman J."/>
            <person name="Nusbaum C."/>
            <person name="Birren B."/>
        </authorList>
    </citation>
    <scope>NUCLEOTIDE SEQUENCE [LARGE SCALE GENOMIC DNA]</scope>
    <source>
        <strain evidence="10">CBS 288.86</strain>
    </source>
</reference>
<feature type="domain" description="Prephenate dehydratase" evidence="8">
    <location>
        <begin position="18"/>
        <end position="209"/>
    </location>
</feature>
<evidence type="ECO:0000256" key="6">
    <source>
        <dbReference type="ARBA" id="ARBA00023239"/>
    </source>
</evidence>
<dbReference type="Gene3D" id="3.40.190.10">
    <property type="entry name" value="Periplasmic binding protein-like II"/>
    <property type="match status" value="2"/>
</dbReference>
<accession>A0A022W1G2</accession>
<evidence type="ECO:0000256" key="7">
    <source>
        <dbReference type="ARBA" id="ARBA00047848"/>
    </source>
</evidence>
<dbReference type="Gene3D" id="3.30.70.260">
    <property type="match status" value="1"/>
</dbReference>
<dbReference type="GO" id="GO:0004664">
    <property type="term" value="F:prephenate dehydratase activity"/>
    <property type="evidence" value="ECO:0007669"/>
    <property type="project" value="UniProtKB-EC"/>
</dbReference>
<evidence type="ECO:0000256" key="5">
    <source>
        <dbReference type="ARBA" id="ARBA00023222"/>
    </source>
</evidence>
<dbReference type="InterPro" id="IPR045865">
    <property type="entry name" value="ACT-like_dom_sf"/>
</dbReference>
<dbReference type="PROSITE" id="PS51671">
    <property type="entry name" value="ACT"/>
    <property type="match status" value="1"/>
</dbReference>
<dbReference type="OrthoDB" id="983542at2759"/>
<dbReference type="PROSITE" id="PS51171">
    <property type="entry name" value="PREPHENATE_DEHYDR_3"/>
    <property type="match status" value="1"/>
</dbReference>
<dbReference type="EC" id="4.2.1.51" evidence="2"/>
<dbReference type="SUPFAM" id="SSF53850">
    <property type="entry name" value="Periplasmic binding protein-like II"/>
    <property type="match status" value="1"/>
</dbReference>
<dbReference type="CDD" id="cd13532">
    <property type="entry name" value="PBP2_PDT_like"/>
    <property type="match status" value="1"/>
</dbReference>
<dbReference type="UniPathway" id="UPA00121">
    <property type="reaction ID" value="UER00345"/>
</dbReference>
<dbReference type="PANTHER" id="PTHR21022:SF19">
    <property type="entry name" value="PREPHENATE DEHYDRATASE-RELATED"/>
    <property type="match status" value="1"/>
</dbReference>
<evidence type="ECO:0000256" key="1">
    <source>
        <dbReference type="ARBA" id="ARBA00004741"/>
    </source>
</evidence>
<evidence type="ECO:0000259" key="8">
    <source>
        <dbReference type="PROSITE" id="PS51171"/>
    </source>
</evidence>
<dbReference type="CDD" id="cd04905">
    <property type="entry name" value="ACT_CM-PDT"/>
    <property type="match status" value="1"/>
</dbReference>
<evidence type="ECO:0000259" key="9">
    <source>
        <dbReference type="PROSITE" id="PS51671"/>
    </source>
</evidence>
<evidence type="ECO:0000313" key="10">
    <source>
        <dbReference type="EMBL" id="EZF52275.1"/>
    </source>
</evidence>
<dbReference type="InterPro" id="IPR008242">
    <property type="entry name" value="Chor_mutase/pphenate_deHydtase"/>
</dbReference>
<evidence type="ECO:0000256" key="3">
    <source>
        <dbReference type="ARBA" id="ARBA00022605"/>
    </source>
</evidence>
<organism evidence="10">
    <name type="scientific">Trichophyton rubrum CBS 288.86</name>
    <dbReference type="NCBI Taxonomy" id="1215330"/>
    <lineage>
        <taxon>Eukaryota</taxon>
        <taxon>Fungi</taxon>
        <taxon>Dikarya</taxon>
        <taxon>Ascomycota</taxon>
        <taxon>Pezizomycotina</taxon>
        <taxon>Eurotiomycetes</taxon>
        <taxon>Eurotiomycetidae</taxon>
        <taxon>Onygenales</taxon>
        <taxon>Arthrodermataceae</taxon>
        <taxon>Trichophyton</taxon>
    </lineage>
</organism>
<dbReference type="Pfam" id="PF00800">
    <property type="entry name" value="PDT"/>
    <property type="match status" value="1"/>
</dbReference>
<keyword evidence="3" id="KW-0028">Amino-acid biosynthesis</keyword>
<name>A0A022W1G2_TRIRU</name>
<feature type="domain" description="ACT" evidence="9">
    <location>
        <begin position="238"/>
        <end position="318"/>
    </location>
</feature>
<keyword evidence="5" id="KW-0584">Phenylalanine biosynthesis</keyword>
<dbReference type="PANTHER" id="PTHR21022">
    <property type="entry name" value="PREPHENATE DEHYDRATASE P PROTEIN"/>
    <property type="match status" value="1"/>
</dbReference>
<dbReference type="HOGENOM" id="CLU_035008_5_1_1"/>